<feature type="region of interest" description="Disordered" evidence="1">
    <location>
        <begin position="64"/>
        <end position="207"/>
    </location>
</feature>
<dbReference type="Proteomes" id="UP001139031">
    <property type="component" value="Unassembled WGS sequence"/>
</dbReference>
<feature type="compositionally biased region" description="Low complexity" evidence="1">
    <location>
        <begin position="132"/>
        <end position="153"/>
    </location>
</feature>
<accession>A0ABS7U2I9</accession>
<protein>
    <recommendedName>
        <fullName evidence="4">Outer membrane protein beta-barrel domain-containing protein</fullName>
    </recommendedName>
</protein>
<name>A0ABS7U2I9_9BACT</name>
<evidence type="ECO:0000313" key="2">
    <source>
        <dbReference type="EMBL" id="MBZ5714664.1"/>
    </source>
</evidence>
<organism evidence="2 3">
    <name type="scientific">Nannocystis pusilla</name>
    <dbReference type="NCBI Taxonomy" id="889268"/>
    <lineage>
        <taxon>Bacteria</taxon>
        <taxon>Pseudomonadati</taxon>
        <taxon>Myxococcota</taxon>
        <taxon>Polyangia</taxon>
        <taxon>Nannocystales</taxon>
        <taxon>Nannocystaceae</taxon>
        <taxon>Nannocystis</taxon>
    </lineage>
</organism>
<evidence type="ECO:0000313" key="3">
    <source>
        <dbReference type="Proteomes" id="UP001139031"/>
    </source>
</evidence>
<evidence type="ECO:0000256" key="1">
    <source>
        <dbReference type="SAM" id="MobiDB-lite"/>
    </source>
</evidence>
<reference evidence="2" key="1">
    <citation type="submission" date="2021-08" db="EMBL/GenBank/DDBJ databases">
        <authorList>
            <person name="Stevens D.C."/>
        </authorList>
    </citation>
    <scope>NUCLEOTIDE SEQUENCE</scope>
    <source>
        <strain evidence="2">DSM 53165</strain>
    </source>
</reference>
<feature type="region of interest" description="Disordered" evidence="1">
    <location>
        <begin position="1"/>
        <end position="20"/>
    </location>
</feature>
<proteinExistence type="predicted"/>
<dbReference type="EMBL" id="JAIRAU010000049">
    <property type="protein sequence ID" value="MBZ5714664.1"/>
    <property type="molecule type" value="Genomic_DNA"/>
</dbReference>
<feature type="compositionally biased region" description="Basic and acidic residues" evidence="1">
    <location>
        <begin position="96"/>
        <end position="105"/>
    </location>
</feature>
<evidence type="ECO:0008006" key="4">
    <source>
        <dbReference type="Google" id="ProtNLM"/>
    </source>
</evidence>
<gene>
    <name evidence="2" type="ORF">K7C98_35990</name>
</gene>
<comment type="caution">
    <text evidence="2">The sequence shown here is derived from an EMBL/GenBank/DDBJ whole genome shotgun (WGS) entry which is preliminary data.</text>
</comment>
<feature type="compositionally biased region" description="Basic and acidic residues" evidence="1">
    <location>
        <begin position="162"/>
        <end position="172"/>
    </location>
</feature>
<feature type="compositionally biased region" description="Pro residues" evidence="1">
    <location>
        <begin position="1"/>
        <end position="16"/>
    </location>
</feature>
<sequence>MTFVPAPPRRPAPAPVLAPARGSRLARWTSALAVALTASSTAAARPAEPAPLARAEPAIAPPVFSDIFKKNEAEPARSPGASDSRGAAPSPVPSDSRQDRGREPASARGTALLARREPAPSTGEPPPPSPAPADSGDEPAPSASSPAPASPDAGAEEPVPEDSERSERKLEGPGDAAAVSTPETAAEKAAEAPTSGAKPPRVDGTYVGGTIGPGISFARVNDFPTPNPFAGGGATFRVGEVIYPWMSVGIEISGNLAYRSADPRQRLLQGAFLVDFGFYPLAKKQLPLSLRAGFGAGGGAIRERGRTDRSGFGGAVFTAAARYEFFPGAARRRPTRGGGFSIGPELGWIGFMPAAKGRPMSHTVYLGLFVGFYFGS</sequence>
<dbReference type="RefSeq" id="WP_224196398.1">
    <property type="nucleotide sequence ID" value="NZ_JAIRAU010000049.1"/>
</dbReference>
<keyword evidence="3" id="KW-1185">Reference proteome</keyword>